<keyword evidence="3" id="KW-0378">Hydrolase</keyword>
<accession>A0A3L5TSI9</accession>
<gene>
    <name evidence="3" type="ORF">AM593_01617</name>
</gene>
<keyword evidence="4" id="KW-1185">Reference proteome</keyword>
<keyword evidence="3" id="KW-0347">Helicase</keyword>
<feature type="non-terminal residue" evidence="3">
    <location>
        <position position="344"/>
    </location>
</feature>
<evidence type="ECO:0000256" key="1">
    <source>
        <dbReference type="SAM" id="MobiDB-lite"/>
    </source>
</evidence>
<sequence>MQFKAIMENPENESLVKDLSRALDLKPWVFGFKKLLNKDYDLVGCEAALMSIQRAGLFDDLDQINKEALIIYDFLKTDSRQNGHTQISLAKLKMKMENECRVFDEALKFLKRHKITKEVEIDNDMKVCLQQLYNYERKITEGINTLYKKQLEEPWELDVDLESEEFERVRGDKEQLEAAKMLLKYPIVVISGKGGCVMSLQKEKEKDKNVDLDEKNKKEEWEEEMSQIDGRDEMDLNDYKYSQKTRDNINDPDFPESEMFSSPADRVPDSEILCSPEDDTAEPQEEDPRDSSEPIIIYTAPTGKAANLLGRRANTNGFTLHQIIWSYKFYVTQKDPDAKWKFRH</sequence>
<protein>
    <submittedName>
        <fullName evidence="3">Dna b helicase</fullName>
    </submittedName>
</protein>
<comment type="caution">
    <text evidence="3">The sequence shown here is derived from an EMBL/GenBank/DDBJ whole genome shotgun (WGS) entry which is preliminary data.</text>
</comment>
<dbReference type="AlphaFoldDB" id="A0A3L5TSI9"/>
<dbReference type="GO" id="GO:0004386">
    <property type="term" value="F:helicase activity"/>
    <property type="evidence" value="ECO:0007669"/>
    <property type="project" value="UniProtKB-KW"/>
</dbReference>
<dbReference type="Proteomes" id="UP000266721">
    <property type="component" value="Unassembled WGS sequence"/>
</dbReference>
<dbReference type="InterPro" id="IPR058839">
    <property type="entry name" value="WHD_HELB"/>
</dbReference>
<feature type="compositionally biased region" description="Acidic residues" evidence="1">
    <location>
        <begin position="276"/>
        <end position="288"/>
    </location>
</feature>
<proteinExistence type="predicted"/>
<evidence type="ECO:0000313" key="4">
    <source>
        <dbReference type="Proteomes" id="UP000266721"/>
    </source>
</evidence>
<feature type="compositionally biased region" description="Basic and acidic residues" evidence="1">
    <location>
        <begin position="203"/>
        <end position="220"/>
    </location>
</feature>
<evidence type="ECO:0000259" key="2">
    <source>
        <dbReference type="Pfam" id="PF25894"/>
    </source>
</evidence>
<feature type="domain" description="DNA helicase B winged helix" evidence="2">
    <location>
        <begin position="21"/>
        <end position="120"/>
    </location>
</feature>
<reference evidence="3 4" key="1">
    <citation type="journal article" date="2016" name="PLoS ONE">
        <title>A First Insight into the Genome of the Filter-Feeder Mussel Mytilus galloprovincialis.</title>
        <authorList>
            <person name="Murgarella M."/>
            <person name="Puiu D."/>
            <person name="Novoa B."/>
            <person name="Figueras A."/>
            <person name="Posada D."/>
            <person name="Canchaya C."/>
        </authorList>
    </citation>
    <scope>NUCLEOTIDE SEQUENCE [LARGE SCALE GENOMIC DNA]</scope>
    <source>
        <tissue evidence="3">Muscle</tissue>
    </source>
</reference>
<feature type="compositionally biased region" description="Basic and acidic residues" evidence="1">
    <location>
        <begin position="229"/>
        <end position="238"/>
    </location>
</feature>
<evidence type="ECO:0000313" key="3">
    <source>
        <dbReference type="EMBL" id="OPL32915.1"/>
    </source>
</evidence>
<keyword evidence="3" id="KW-0067">ATP-binding</keyword>
<name>A0A3L5TSI9_MYTGA</name>
<feature type="non-terminal residue" evidence="3">
    <location>
        <position position="1"/>
    </location>
</feature>
<dbReference type="Pfam" id="PF25894">
    <property type="entry name" value="WHD_HELB"/>
    <property type="match status" value="1"/>
</dbReference>
<organism evidence="3 4">
    <name type="scientific">Mytilus galloprovincialis</name>
    <name type="common">Mediterranean mussel</name>
    <dbReference type="NCBI Taxonomy" id="29158"/>
    <lineage>
        <taxon>Eukaryota</taxon>
        <taxon>Metazoa</taxon>
        <taxon>Spiralia</taxon>
        <taxon>Lophotrochozoa</taxon>
        <taxon>Mollusca</taxon>
        <taxon>Bivalvia</taxon>
        <taxon>Autobranchia</taxon>
        <taxon>Pteriomorphia</taxon>
        <taxon>Mytilida</taxon>
        <taxon>Mytiloidea</taxon>
        <taxon>Mytilidae</taxon>
        <taxon>Mytilinae</taxon>
        <taxon>Mytilus</taxon>
    </lineage>
</organism>
<keyword evidence="3" id="KW-0547">Nucleotide-binding</keyword>
<dbReference type="EMBL" id="KV585979">
    <property type="protein sequence ID" value="OPL32915.1"/>
    <property type="molecule type" value="Genomic_DNA"/>
</dbReference>
<feature type="region of interest" description="Disordered" evidence="1">
    <location>
        <begin position="203"/>
        <end position="293"/>
    </location>
</feature>